<dbReference type="Proteomes" id="UP000675968">
    <property type="component" value="Unassembled WGS sequence"/>
</dbReference>
<comment type="caution">
    <text evidence="2">The sequence shown here is derived from an EMBL/GenBank/DDBJ whole genome shotgun (WGS) entry which is preliminary data.</text>
</comment>
<name>A0A8T4L5Z3_9ARCH</name>
<evidence type="ECO:0000313" key="2">
    <source>
        <dbReference type="EMBL" id="MBS3060969.1"/>
    </source>
</evidence>
<feature type="transmembrane region" description="Helical" evidence="1">
    <location>
        <begin position="282"/>
        <end position="305"/>
    </location>
</feature>
<reference evidence="2" key="2">
    <citation type="submission" date="2021-05" db="EMBL/GenBank/DDBJ databases">
        <title>Protein family content uncovers lineage relationships and bacterial pathway maintenance mechanisms in DPANN archaea.</title>
        <authorList>
            <person name="Castelle C.J."/>
            <person name="Meheust R."/>
            <person name="Jaffe A.L."/>
            <person name="Seitz K."/>
            <person name="Gong X."/>
            <person name="Baker B.J."/>
            <person name="Banfield J.F."/>
        </authorList>
    </citation>
    <scope>NUCLEOTIDE SEQUENCE</scope>
    <source>
        <strain evidence="2">RIFCSPLOWO2_01_FULL_AR10_48_17</strain>
    </source>
</reference>
<evidence type="ECO:0000313" key="3">
    <source>
        <dbReference type="Proteomes" id="UP000675968"/>
    </source>
</evidence>
<feature type="transmembrane region" description="Helical" evidence="1">
    <location>
        <begin position="218"/>
        <end position="238"/>
    </location>
</feature>
<accession>A0A8T4L5Z3</accession>
<organism evidence="2 3">
    <name type="scientific">Candidatus Iainarchaeum sp</name>
    <dbReference type="NCBI Taxonomy" id="3101447"/>
    <lineage>
        <taxon>Archaea</taxon>
        <taxon>Candidatus Iainarchaeota</taxon>
        <taxon>Candidatus Iainarchaeia</taxon>
        <taxon>Candidatus Iainarchaeales</taxon>
        <taxon>Candidatus Iainarchaeaceae</taxon>
        <taxon>Candidatus Iainarchaeum</taxon>
    </lineage>
</organism>
<feature type="transmembrane region" description="Helical" evidence="1">
    <location>
        <begin position="190"/>
        <end position="211"/>
    </location>
</feature>
<keyword evidence="1" id="KW-1133">Transmembrane helix</keyword>
<proteinExistence type="predicted"/>
<reference evidence="2" key="1">
    <citation type="submission" date="2021-03" db="EMBL/GenBank/DDBJ databases">
        <authorList>
            <person name="Jaffe A."/>
        </authorList>
    </citation>
    <scope>NUCLEOTIDE SEQUENCE</scope>
    <source>
        <strain evidence="2">RIFCSPLOWO2_01_FULL_AR10_48_17</strain>
    </source>
</reference>
<keyword evidence="1" id="KW-0812">Transmembrane</keyword>
<protein>
    <submittedName>
        <fullName evidence="2">Uncharacterized protein</fullName>
    </submittedName>
</protein>
<evidence type="ECO:0000256" key="1">
    <source>
        <dbReference type="SAM" id="Phobius"/>
    </source>
</evidence>
<dbReference type="EMBL" id="JAGVWC010000002">
    <property type="protein sequence ID" value="MBS3060969.1"/>
    <property type="molecule type" value="Genomic_DNA"/>
</dbReference>
<keyword evidence="1" id="KW-0472">Membrane</keyword>
<sequence>MQKTAIFLCLILFASGTVTGQGVLDRVEESIPDMMPMGLGIGIDSLVYQAKLDSNQEHNRWVWPLVLETVSRNGLMDQNQDICFFQDEKNQTGLLTTEEDYVLVYRSERSVFFAITARCSKENVFPDVNGRTAPCARACVEETCCSMLLSQESEEEVPLFVGSVAQLVEHRDEIGRIEIQKRHEEALVELSWIVLLLIILPLAFAGLFAWFRKAALALKIAGVLSVIVTVFFVGLMIFSLDWTNEPGTRLLFLIGAGFVLLIPALIWILYRGLMIQPKRESKLVDFVVLMLVFWWTVGILFLVLMEFTRFT</sequence>
<feature type="transmembrane region" description="Helical" evidence="1">
    <location>
        <begin position="250"/>
        <end position="270"/>
    </location>
</feature>
<dbReference type="AlphaFoldDB" id="A0A8T4L5Z3"/>
<gene>
    <name evidence="2" type="ORF">J4215_00120</name>
</gene>